<dbReference type="AlphaFoldDB" id="A0A380B427"/>
<dbReference type="GO" id="GO:0006355">
    <property type="term" value="P:regulation of DNA-templated transcription"/>
    <property type="evidence" value="ECO:0007669"/>
    <property type="project" value="InterPro"/>
</dbReference>
<protein>
    <submittedName>
        <fullName evidence="5">Invasion protein regulator</fullName>
    </submittedName>
</protein>
<dbReference type="GO" id="GO:0000160">
    <property type="term" value="P:phosphorelay signal transduction system"/>
    <property type="evidence" value="ECO:0007669"/>
    <property type="project" value="InterPro"/>
</dbReference>
<evidence type="ECO:0000256" key="3">
    <source>
        <dbReference type="SAM" id="Phobius"/>
    </source>
</evidence>
<keyword evidence="1 2" id="KW-0238">DNA-binding</keyword>
<proteinExistence type="predicted"/>
<keyword evidence="3" id="KW-0472">Membrane</keyword>
<name>A0A380B427_9GAMM</name>
<dbReference type="EMBL" id="UGYV01000001">
    <property type="protein sequence ID" value="SUI92592.1"/>
    <property type="molecule type" value="Genomic_DNA"/>
</dbReference>
<dbReference type="InterPro" id="IPR001867">
    <property type="entry name" value="OmpR/PhoB-type_DNA-bd"/>
</dbReference>
<dbReference type="PROSITE" id="PS51755">
    <property type="entry name" value="OMPR_PHOB"/>
    <property type="match status" value="1"/>
</dbReference>
<dbReference type="Gene3D" id="1.10.10.10">
    <property type="entry name" value="Winged helix-like DNA-binding domain superfamily/Winged helix DNA-binding domain"/>
    <property type="match status" value="1"/>
</dbReference>
<reference evidence="5 6" key="1">
    <citation type="submission" date="2018-06" db="EMBL/GenBank/DDBJ databases">
        <authorList>
            <consortium name="Pathogen Informatics"/>
            <person name="Doyle S."/>
        </authorList>
    </citation>
    <scope>NUCLEOTIDE SEQUENCE [LARGE SCALE GENOMIC DNA]</scope>
    <source>
        <strain evidence="5 6">NCTC10736</strain>
    </source>
</reference>
<dbReference type="InterPro" id="IPR016032">
    <property type="entry name" value="Sig_transdc_resp-reg_C-effctor"/>
</dbReference>
<evidence type="ECO:0000313" key="5">
    <source>
        <dbReference type="EMBL" id="SUI92592.1"/>
    </source>
</evidence>
<evidence type="ECO:0000313" key="6">
    <source>
        <dbReference type="Proteomes" id="UP000255061"/>
    </source>
</evidence>
<feature type="transmembrane region" description="Helical" evidence="3">
    <location>
        <begin position="6"/>
        <end position="25"/>
    </location>
</feature>
<organism evidence="5 6">
    <name type="scientific">Shewanella morhuae</name>
    <dbReference type="NCBI Taxonomy" id="365591"/>
    <lineage>
        <taxon>Bacteria</taxon>
        <taxon>Pseudomonadati</taxon>
        <taxon>Pseudomonadota</taxon>
        <taxon>Gammaproteobacteria</taxon>
        <taxon>Alteromonadales</taxon>
        <taxon>Shewanellaceae</taxon>
        <taxon>Shewanella</taxon>
    </lineage>
</organism>
<feature type="transmembrane region" description="Helical" evidence="3">
    <location>
        <begin position="153"/>
        <end position="173"/>
    </location>
</feature>
<sequence>MDKYVVLIWLSAVSTIIPYQFLLIYRALNMHKITAYLLLDEQAKQLVDQVHGTSISLTFSEAAVLALLLSSPNAIFSKEALLEAGWPDRVVAPTSLTQCISTLRKKLEPYTEVQLKTIARRGYQLHVSEQSHVKMLAINDADAIRDAIVGVSAWTKFVGIALLCVILAIVWYVSDRHAMVKHLVKWHADKFISLNIGGTVGTAQMFYIGDEEHLHPSLWQKHLAPEGNLVDSIKHFSAFVATDGHNYSMAICPELDANACNGSGIINITALDAKPAGLNMAEFIPLSQQMEQRIRYNRIVLPTGDTAMGELLEHNYHADIYFPVAGELLVRNDLSMSLVYEGKNKGKFYSTSCITDQDCLTTPIKYTIRGEFEQYQTEISNLKVDVFYVKVQQKELTKPDEVSASAMQFYREIRKHDIRDEDLFYYRIYQNEQTAVWIIPQMGQVVAWAQYSQIKL</sequence>
<keyword evidence="3" id="KW-1133">Transmembrane helix</keyword>
<evidence type="ECO:0000256" key="1">
    <source>
        <dbReference type="ARBA" id="ARBA00023125"/>
    </source>
</evidence>
<dbReference type="Pfam" id="PF00486">
    <property type="entry name" value="Trans_reg_C"/>
    <property type="match status" value="1"/>
</dbReference>
<dbReference type="CDD" id="cd00383">
    <property type="entry name" value="trans_reg_C"/>
    <property type="match status" value="1"/>
</dbReference>
<dbReference type="GO" id="GO:0003677">
    <property type="term" value="F:DNA binding"/>
    <property type="evidence" value="ECO:0007669"/>
    <property type="project" value="UniProtKB-UniRule"/>
</dbReference>
<dbReference type="InterPro" id="IPR036388">
    <property type="entry name" value="WH-like_DNA-bd_sf"/>
</dbReference>
<evidence type="ECO:0000259" key="4">
    <source>
        <dbReference type="PROSITE" id="PS51755"/>
    </source>
</evidence>
<keyword evidence="3" id="KW-0812">Transmembrane</keyword>
<dbReference type="Proteomes" id="UP000255061">
    <property type="component" value="Unassembled WGS sequence"/>
</dbReference>
<dbReference type="SMART" id="SM00862">
    <property type="entry name" value="Trans_reg_C"/>
    <property type="match status" value="1"/>
</dbReference>
<accession>A0A380B427</accession>
<evidence type="ECO:0000256" key="2">
    <source>
        <dbReference type="PROSITE-ProRule" id="PRU01091"/>
    </source>
</evidence>
<gene>
    <name evidence="5" type="ORF">NCTC10736_03539</name>
</gene>
<feature type="DNA-binding region" description="OmpR/PhoB-type" evidence="2">
    <location>
        <begin position="28"/>
        <end position="127"/>
    </location>
</feature>
<dbReference type="SUPFAM" id="SSF46894">
    <property type="entry name" value="C-terminal effector domain of the bipartite response regulators"/>
    <property type="match status" value="1"/>
</dbReference>
<feature type="domain" description="OmpR/PhoB-type" evidence="4">
    <location>
        <begin position="28"/>
        <end position="127"/>
    </location>
</feature>